<name>A0ACB7ZTV2_9AGAM</name>
<keyword evidence="2" id="KW-1185">Reference proteome</keyword>
<dbReference type="EMBL" id="MU268551">
    <property type="protein sequence ID" value="KAH7904238.1"/>
    <property type="molecule type" value="Genomic_DNA"/>
</dbReference>
<gene>
    <name evidence="1" type="ORF">BJ138DRAFT_946419</name>
</gene>
<organism evidence="1 2">
    <name type="scientific">Hygrophoropsis aurantiaca</name>
    <dbReference type="NCBI Taxonomy" id="72124"/>
    <lineage>
        <taxon>Eukaryota</taxon>
        <taxon>Fungi</taxon>
        <taxon>Dikarya</taxon>
        <taxon>Basidiomycota</taxon>
        <taxon>Agaricomycotina</taxon>
        <taxon>Agaricomycetes</taxon>
        <taxon>Agaricomycetidae</taxon>
        <taxon>Boletales</taxon>
        <taxon>Coniophorineae</taxon>
        <taxon>Hygrophoropsidaceae</taxon>
        <taxon>Hygrophoropsis</taxon>
    </lineage>
</organism>
<dbReference type="Proteomes" id="UP000790377">
    <property type="component" value="Unassembled WGS sequence"/>
</dbReference>
<reference evidence="1" key="1">
    <citation type="journal article" date="2021" name="New Phytol.">
        <title>Evolutionary innovations through gain and loss of genes in the ectomycorrhizal Boletales.</title>
        <authorList>
            <person name="Wu G."/>
            <person name="Miyauchi S."/>
            <person name="Morin E."/>
            <person name="Kuo A."/>
            <person name="Drula E."/>
            <person name="Varga T."/>
            <person name="Kohler A."/>
            <person name="Feng B."/>
            <person name="Cao Y."/>
            <person name="Lipzen A."/>
            <person name="Daum C."/>
            <person name="Hundley H."/>
            <person name="Pangilinan J."/>
            <person name="Johnson J."/>
            <person name="Barry K."/>
            <person name="LaButti K."/>
            <person name="Ng V."/>
            <person name="Ahrendt S."/>
            <person name="Min B."/>
            <person name="Choi I.G."/>
            <person name="Park H."/>
            <person name="Plett J.M."/>
            <person name="Magnuson J."/>
            <person name="Spatafora J.W."/>
            <person name="Nagy L.G."/>
            <person name="Henrissat B."/>
            <person name="Grigoriev I.V."/>
            <person name="Yang Z.L."/>
            <person name="Xu J."/>
            <person name="Martin F.M."/>
        </authorList>
    </citation>
    <scope>NUCLEOTIDE SEQUENCE</scope>
    <source>
        <strain evidence="1">ATCC 28755</strain>
    </source>
</reference>
<evidence type="ECO:0000313" key="2">
    <source>
        <dbReference type="Proteomes" id="UP000790377"/>
    </source>
</evidence>
<protein>
    <submittedName>
        <fullName evidence="1">Uncharacterized protein</fullName>
    </submittedName>
</protein>
<accession>A0ACB7ZTV2</accession>
<sequence>MFTRTIALVSMFALAGTAVASPSIVARGGGGGGGSCDASGGYAQNCCQSTQLADSFLAELLGVALDALVAIDCVVADTCDQTAICCTDSQETWGLVNVNIQCVNL</sequence>
<comment type="caution">
    <text evidence="1">The sequence shown here is derived from an EMBL/GenBank/DDBJ whole genome shotgun (WGS) entry which is preliminary data.</text>
</comment>
<proteinExistence type="predicted"/>
<evidence type="ECO:0000313" key="1">
    <source>
        <dbReference type="EMBL" id="KAH7904238.1"/>
    </source>
</evidence>